<keyword evidence="3" id="KW-1185">Reference proteome</keyword>
<evidence type="ECO:0000259" key="1">
    <source>
        <dbReference type="PROSITE" id="PS51677"/>
    </source>
</evidence>
<dbReference type="InterPro" id="IPR002509">
    <property type="entry name" value="NODB_dom"/>
</dbReference>
<accession>A0ABY6G8T8</accession>
<dbReference type="Proteomes" id="UP001162800">
    <property type="component" value="Chromosome"/>
</dbReference>
<feature type="domain" description="NodB homology" evidence="1">
    <location>
        <begin position="72"/>
        <end position="290"/>
    </location>
</feature>
<sequence length="304" mass="34601">MSLNHPIPFAVARDLLGYQGRPPHARWPEGARLAVSLVVNFEEGAEYAIAEGDRHNEAVYEVIDRLDTVPDPCLQSHFDYGTRVGWWRIMQVLEEFGAACTVSACGAAVQRLPELARDAFRRGHEISAHGWRWESHAQLPAEVERDNIRRTVAAIEQATGVRPVGWHTRSASSPRTRALLIEQGFLYDSDFYGDDLPVRVPNPQGRPYVMLPYAFDTNDMHFQHTQRFSTAKEFADYVIEAIDWLWKEGETQPRMLSIGLHLRMLGRPARIGALHRILAHIQQKGSIWVARRDAIANHWLQLDA</sequence>
<dbReference type="RefSeq" id="WP_231044635.1">
    <property type="nucleotide sequence ID" value="NZ_CP106881.1"/>
</dbReference>
<dbReference type="Pfam" id="PF01522">
    <property type="entry name" value="Polysacc_deac_1"/>
    <property type="match status" value="1"/>
</dbReference>
<evidence type="ECO:0000313" key="2">
    <source>
        <dbReference type="EMBL" id="UYG51306.1"/>
    </source>
</evidence>
<dbReference type="Gene3D" id="3.20.20.370">
    <property type="entry name" value="Glycoside hydrolase/deacetylase"/>
    <property type="match status" value="1"/>
</dbReference>
<evidence type="ECO:0000313" key="3">
    <source>
        <dbReference type="Proteomes" id="UP001162800"/>
    </source>
</evidence>
<dbReference type="PANTHER" id="PTHR43123:SF1">
    <property type="entry name" value="POLYSACCHARIDE DEACETYLASE-RELATED"/>
    <property type="match status" value="1"/>
</dbReference>
<name>A0ABY6G8T8_9BURK</name>
<organism evidence="2 3">
    <name type="scientific">Comamonas endophytica</name>
    <dbReference type="NCBI Taxonomy" id="2949090"/>
    <lineage>
        <taxon>Bacteria</taxon>
        <taxon>Pseudomonadati</taxon>
        <taxon>Pseudomonadota</taxon>
        <taxon>Betaproteobacteria</taxon>
        <taxon>Burkholderiales</taxon>
        <taxon>Comamonadaceae</taxon>
        <taxon>Comamonas</taxon>
    </lineage>
</organism>
<gene>
    <name evidence="2" type="ORF">M9799_14775</name>
</gene>
<dbReference type="EMBL" id="CP106881">
    <property type="protein sequence ID" value="UYG51306.1"/>
    <property type="molecule type" value="Genomic_DNA"/>
</dbReference>
<reference evidence="2" key="1">
    <citation type="submission" date="2022-09" db="EMBL/GenBank/DDBJ databases">
        <title>The complete genome of Acidovorax sp. 5MLIR.</title>
        <authorList>
            <person name="Liu L."/>
            <person name="Yue J."/>
            <person name="Yang F."/>
            <person name="Yuan J."/>
            <person name="Li L."/>
        </authorList>
    </citation>
    <scope>NUCLEOTIDE SEQUENCE</scope>
    <source>
        <strain evidence="2">5MLIR</strain>
    </source>
</reference>
<dbReference type="InterPro" id="IPR011330">
    <property type="entry name" value="Glyco_hydro/deAcase_b/a-brl"/>
</dbReference>
<dbReference type="SUPFAM" id="SSF88713">
    <property type="entry name" value="Glycoside hydrolase/deacetylase"/>
    <property type="match status" value="1"/>
</dbReference>
<proteinExistence type="predicted"/>
<protein>
    <submittedName>
        <fullName evidence="2">Polysaccharide deacetylase family protein</fullName>
    </submittedName>
</protein>
<dbReference type="PANTHER" id="PTHR43123">
    <property type="entry name" value="POLYSACCHARIDE DEACETYLASE-RELATED"/>
    <property type="match status" value="1"/>
</dbReference>
<dbReference type="PROSITE" id="PS51677">
    <property type="entry name" value="NODB"/>
    <property type="match status" value="1"/>
</dbReference>